<dbReference type="EMBL" id="RZHH01000002">
    <property type="protein sequence ID" value="RYJ15012.1"/>
    <property type="molecule type" value="Genomic_DNA"/>
</dbReference>
<gene>
    <name evidence="1" type="ORF">ELS19_14340</name>
</gene>
<sequence>MSAVVARAFARFVSWLSPPEDVADELPAWDECYNCGGTIEPPERPSMVLVECSECGRRNIR</sequence>
<proteinExistence type="predicted"/>
<accession>A0A482TE76</accession>
<name>A0A482TE76_9EURY</name>
<reference evidence="1 2" key="1">
    <citation type="submission" date="2018-12" db="EMBL/GenBank/DDBJ databases">
        <title>Genome analysis provides insights into bioremediation potentialities of Halogeometricum borinquense strain N11.</title>
        <authorList>
            <person name="Najjari A."/>
            <person name="Youssef N."/>
            <person name="Fhoula I."/>
            <person name="Ben Dhia O."/>
            <person name="Mahjoubi M."/>
            <person name="Ouzari H.I."/>
            <person name="Cherif A."/>
        </authorList>
    </citation>
    <scope>NUCLEOTIDE SEQUENCE [LARGE SCALE GENOMIC DNA]</scope>
    <source>
        <strain evidence="1 2">N11</strain>
    </source>
</reference>
<dbReference type="AlphaFoldDB" id="A0A482TE76"/>
<evidence type="ECO:0000313" key="2">
    <source>
        <dbReference type="Proteomes" id="UP000294028"/>
    </source>
</evidence>
<dbReference type="Proteomes" id="UP000294028">
    <property type="component" value="Unassembled WGS sequence"/>
</dbReference>
<dbReference type="GeneID" id="31803280"/>
<protein>
    <submittedName>
        <fullName evidence="1">Uncharacterized protein</fullName>
    </submittedName>
</protein>
<comment type="caution">
    <text evidence="1">The sequence shown here is derived from an EMBL/GenBank/DDBJ whole genome shotgun (WGS) entry which is preliminary data.</text>
</comment>
<dbReference type="RefSeq" id="WP_006055047.1">
    <property type="nucleotide sequence ID" value="NZ_RZHH01000002.1"/>
</dbReference>
<organism evidence="1 2">
    <name type="scientific">Halogeometricum borinquense</name>
    <dbReference type="NCBI Taxonomy" id="60847"/>
    <lineage>
        <taxon>Archaea</taxon>
        <taxon>Methanobacteriati</taxon>
        <taxon>Methanobacteriota</taxon>
        <taxon>Stenosarchaea group</taxon>
        <taxon>Halobacteria</taxon>
        <taxon>Halobacteriales</taxon>
        <taxon>Haloferacaceae</taxon>
        <taxon>Halogeometricum</taxon>
    </lineage>
</organism>
<evidence type="ECO:0000313" key="1">
    <source>
        <dbReference type="EMBL" id="RYJ15012.1"/>
    </source>
</evidence>